<dbReference type="GO" id="GO:0016301">
    <property type="term" value="F:kinase activity"/>
    <property type="evidence" value="ECO:0007669"/>
    <property type="project" value="UniProtKB-KW"/>
</dbReference>
<gene>
    <name evidence="2" type="ORF">HMPREF1705_04457</name>
</gene>
<proteinExistence type="predicted"/>
<dbReference type="InterPro" id="IPR001048">
    <property type="entry name" value="Asp/Glu/Uridylate_kinase"/>
</dbReference>
<keyword evidence="3" id="KW-1185">Reference proteome</keyword>
<reference evidence="3" key="1">
    <citation type="submission" date="2012-09" db="EMBL/GenBank/DDBJ databases">
        <authorList>
            <person name="Weinstock G."/>
            <person name="Sodergren E."/>
            <person name="Clifton S."/>
            <person name="Fulton L."/>
            <person name="Fulton B."/>
            <person name="Courtney L."/>
            <person name="Fronick C."/>
            <person name="Harrison M."/>
            <person name="Strong C."/>
            <person name="Farmer C."/>
            <person name="Delehaunty K."/>
            <person name="Markovic C."/>
            <person name="Hall O."/>
            <person name="Minx P."/>
            <person name="Tomlinson C."/>
            <person name="Mitreva M."/>
            <person name="Nelson J."/>
            <person name="Hou S."/>
            <person name="Wollam A."/>
            <person name="Pepin K.H."/>
            <person name="Johnson M."/>
            <person name="Bhonagiri V."/>
            <person name="Nash W.E."/>
            <person name="Suruliraj S."/>
            <person name="Warren W."/>
            <person name="Chinwalla A."/>
            <person name="Mardis E.R."/>
            <person name="Wilson R.K."/>
        </authorList>
    </citation>
    <scope>NUCLEOTIDE SEQUENCE [LARGE SCALE GENOMIC DNA]</scope>
    <source>
        <strain evidence="3">OS1</strain>
    </source>
</reference>
<accession>A0A0T5X9Q4</accession>
<sequence>MSVEVVVKFGGSLERLPQFLEICRNLSESLRGHKSIVVPGGGKFADVVRLCDRQWKLAAFTSHWLAVLAMDQFGYVLAEKVPHSVTAYGKEDISKAWLSGKIPIFLPSSWLKEQRGIPESWETTSDSLACFIAAAFDASRLVLLKDNIPPYDVKDLRGTSWVDPMFFRFLSRYNGEVWLCDGSKKLSLQDTVSCGDRCCFRLQ</sequence>
<keyword evidence="2" id="KW-0418">Kinase</keyword>
<dbReference type="STRING" id="592015.HMPREF1705_04457"/>
<feature type="domain" description="Aspartate/glutamate/uridylate kinase" evidence="1">
    <location>
        <begin position="5"/>
        <end position="146"/>
    </location>
</feature>
<dbReference type="SUPFAM" id="SSF53633">
    <property type="entry name" value="Carbamate kinase-like"/>
    <property type="match status" value="1"/>
</dbReference>
<dbReference type="InterPro" id="IPR036393">
    <property type="entry name" value="AceGlu_kinase-like_sf"/>
</dbReference>
<comment type="caution">
    <text evidence="2">The sequence shown here is derived from an EMBL/GenBank/DDBJ whole genome shotgun (WGS) entry which is preliminary data.</text>
</comment>
<dbReference type="AlphaFoldDB" id="A0A0T5X9Q4"/>
<dbReference type="RefSeq" id="WP_009200697.1">
    <property type="nucleotide sequence ID" value="NZ_ACJX03000001.1"/>
</dbReference>
<name>A0A0T5X9Q4_9BACT</name>
<dbReference type="eggNOG" id="COG2054">
    <property type="taxonomic scope" value="Bacteria"/>
</dbReference>
<evidence type="ECO:0000259" key="1">
    <source>
        <dbReference type="Pfam" id="PF00696"/>
    </source>
</evidence>
<dbReference type="EMBL" id="ACJX03000001">
    <property type="protein sequence ID" value="KRT34421.1"/>
    <property type="molecule type" value="Genomic_DNA"/>
</dbReference>
<protein>
    <submittedName>
        <fullName evidence="2">Amino acid kinase family protein</fullName>
    </submittedName>
</protein>
<dbReference type="OrthoDB" id="8526978at2"/>
<organism evidence="2 3">
    <name type="scientific">Acetomicrobium hydrogeniformans ATCC BAA-1850</name>
    <dbReference type="NCBI Taxonomy" id="592015"/>
    <lineage>
        <taxon>Bacteria</taxon>
        <taxon>Thermotogati</taxon>
        <taxon>Synergistota</taxon>
        <taxon>Synergistia</taxon>
        <taxon>Synergistales</taxon>
        <taxon>Acetomicrobiaceae</taxon>
        <taxon>Acetomicrobium</taxon>
    </lineage>
</organism>
<keyword evidence="2" id="KW-0808">Transferase</keyword>
<evidence type="ECO:0000313" key="3">
    <source>
        <dbReference type="Proteomes" id="UP000005273"/>
    </source>
</evidence>
<dbReference type="Proteomes" id="UP000005273">
    <property type="component" value="Unassembled WGS sequence"/>
</dbReference>
<dbReference type="Pfam" id="PF00696">
    <property type="entry name" value="AA_kinase"/>
    <property type="match status" value="1"/>
</dbReference>
<dbReference type="Gene3D" id="3.40.1160.10">
    <property type="entry name" value="Acetylglutamate kinase-like"/>
    <property type="match status" value="1"/>
</dbReference>
<evidence type="ECO:0000313" key="2">
    <source>
        <dbReference type="EMBL" id="KRT34421.1"/>
    </source>
</evidence>